<organism evidence="2 3">
    <name type="scientific">Saguinus oedipus</name>
    <name type="common">Cotton-top tamarin</name>
    <name type="synonym">Oedipomidas oedipus</name>
    <dbReference type="NCBI Taxonomy" id="9490"/>
    <lineage>
        <taxon>Eukaryota</taxon>
        <taxon>Metazoa</taxon>
        <taxon>Chordata</taxon>
        <taxon>Craniata</taxon>
        <taxon>Vertebrata</taxon>
        <taxon>Euteleostomi</taxon>
        <taxon>Mammalia</taxon>
        <taxon>Eutheria</taxon>
        <taxon>Euarchontoglires</taxon>
        <taxon>Primates</taxon>
        <taxon>Haplorrhini</taxon>
        <taxon>Platyrrhini</taxon>
        <taxon>Cebidae</taxon>
        <taxon>Callitrichinae</taxon>
        <taxon>Saguinus</taxon>
    </lineage>
</organism>
<proteinExistence type="predicted"/>
<gene>
    <name evidence="2" type="ORF">P7K49_029338</name>
</gene>
<evidence type="ECO:0000256" key="1">
    <source>
        <dbReference type="SAM" id="MobiDB-lite"/>
    </source>
</evidence>
<dbReference type="EMBL" id="JASSZA010000015">
    <property type="protein sequence ID" value="KAK2092809.1"/>
    <property type="molecule type" value="Genomic_DNA"/>
</dbReference>
<evidence type="ECO:0000313" key="3">
    <source>
        <dbReference type="Proteomes" id="UP001266305"/>
    </source>
</evidence>
<protein>
    <submittedName>
        <fullName evidence="2">Uncharacterized protein</fullName>
    </submittedName>
</protein>
<evidence type="ECO:0000313" key="2">
    <source>
        <dbReference type="EMBL" id="KAK2092809.1"/>
    </source>
</evidence>
<feature type="non-terminal residue" evidence="2">
    <location>
        <position position="84"/>
    </location>
</feature>
<comment type="caution">
    <text evidence="2">The sequence shown here is derived from an EMBL/GenBank/DDBJ whole genome shotgun (WGS) entry which is preliminary data.</text>
</comment>
<accession>A0ABQ9U6W6</accession>
<name>A0ABQ9U6W6_SAGOE</name>
<feature type="region of interest" description="Disordered" evidence="1">
    <location>
        <begin position="26"/>
        <end position="51"/>
    </location>
</feature>
<reference evidence="2 3" key="1">
    <citation type="submission" date="2023-05" db="EMBL/GenBank/DDBJ databases">
        <title>B98-5 Cell Line De Novo Hybrid Assembly: An Optical Mapping Approach.</title>
        <authorList>
            <person name="Kananen K."/>
            <person name="Auerbach J.A."/>
            <person name="Kautto E."/>
            <person name="Blachly J.S."/>
        </authorList>
    </citation>
    <scope>NUCLEOTIDE SEQUENCE [LARGE SCALE GENOMIC DNA]</scope>
    <source>
        <strain evidence="2">B95-8</strain>
        <tissue evidence="2">Cell line</tissue>
    </source>
</reference>
<sequence>LPATSPAAFPGRLSEGIMQNKAALFPSPGNPGLPGGFFGEREDPSAATRLNHSEPRAFFPPLVLAHLGIRSGKQRKIRPSFYLS</sequence>
<dbReference type="Proteomes" id="UP001266305">
    <property type="component" value="Unassembled WGS sequence"/>
</dbReference>
<keyword evidence="3" id="KW-1185">Reference proteome</keyword>
<feature type="non-terminal residue" evidence="2">
    <location>
        <position position="1"/>
    </location>
</feature>